<evidence type="ECO:0000256" key="8">
    <source>
        <dbReference type="SAM" id="SignalP"/>
    </source>
</evidence>
<evidence type="ECO:0000256" key="6">
    <source>
        <dbReference type="ARBA" id="ARBA00023157"/>
    </source>
</evidence>
<evidence type="ECO:0000256" key="1">
    <source>
        <dbReference type="ARBA" id="ARBA00004613"/>
    </source>
</evidence>
<gene>
    <name evidence="9" type="ORF">L3X38_031659</name>
</gene>
<feature type="signal peptide" evidence="8">
    <location>
        <begin position="1"/>
        <end position="26"/>
    </location>
</feature>
<sequence length="149" mass="15817">MAMSKTFTLCIVALLVCSICSETTNAKDIGYGTMRRDQPFGCRGQRCMPPPSNSYNRGCEKEKECRGGWQGGHLGPPLALSPLLGPTTENTYPMCAAEPPCGLVVATPPDLATTTYSASLQDLMLFAMTVLSLSVPRSPLTTILASAPT</sequence>
<organism evidence="9 10">
    <name type="scientific">Prunus dulcis</name>
    <name type="common">Almond</name>
    <name type="synonym">Amygdalus dulcis</name>
    <dbReference type="NCBI Taxonomy" id="3755"/>
    <lineage>
        <taxon>Eukaryota</taxon>
        <taxon>Viridiplantae</taxon>
        <taxon>Streptophyta</taxon>
        <taxon>Embryophyta</taxon>
        <taxon>Tracheophyta</taxon>
        <taxon>Spermatophyta</taxon>
        <taxon>Magnoliopsida</taxon>
        <taxon>eudicotyledons</taxon>
        <taxon>Gunneridae</taxon>
        <taxon>Pentapetalae</taxon>
        <taxon>rosids</taxon>
        <taxon>fabids</taxon>
        <taxon>Rosales</taxon>
        <taxon>Rosaceae</taxon>
        <taxon>Amygdaloideae</taxon>
        <taxon>Amygdaleae</taxon>
        <taxon>Prunus</taxon>
    </lineage>
</organism>
<evidence type="ECO:0000256" key="2">
    <source>
        <dbReference type="ARBA" id="ARBA00009178"/>
    </source>
</evidence>
<dbReference type="PANTHER" id="PTHR34270:SF3">
    <property type="entry name" value="PROTEIN RALF-LIKE 16-RELATED"/>
    <property type="match status" value="1"/>
</dbReference>
<feature type="chain" id="PRO_5041921852" evidence="8">
    <location>
        <begin position="27"/>
        <end position="149"/>
    </location>
</feature>
<dbReference type="GO" id="GO:0040008">
    <property type="term" value="P:regulation of growth"/>
    <property type="evidence" value="ECO:0007669"/>
    <property type="project" value="UniProtKB-ARBA"/>
</dbReference>
<dbReference type="GO" id="GO:0005576">
    <property type="term" value="C:extracellular region"/>
    <property type="evidence" value="ECO:0007669"/>
    <property type="project" value="UniProtKB-SubCell"/>
</dbReference>
<comment type="caution">
    <text evidence="9">The sequence shown here is derived from an EMBL/GenBank/DDBJ whole genome shotgun (WGS) entry which is preliminary data.</text>
</comment>
<evidence type="ECO:0000256" key="5">
    <source>
        <dbReference type="ARBA" id="ARBA00022729"/>
    </source>
</evidence>
<evidence type="ECO:0000313" key="9">
    <source>
        <dbReference type="EMBL" id="KAI5322587.1"/>
    </source>
</evidence>
<keyword evidence="3" id="KW-0964">Secreted</keyword>
<keyword evidence="4" id="KW-0372">Hormone</keyword>
<accession>A0AAD4VE27</accession>
<dbReference type="Pfam" id="PF05498">
    <property type="entry name" value="RALF"/>
    <property type="match status" value="1"/>
</dbReference>
<evidence type="ECO:0000313" key="10">
    <source>
        <dbReference type="Proteomes" id="UP001054821"/>
    </source>
</evidence>
<keyword evidence="5 8" id="KW-0732">Signal</keyword>
<evidence type="ECO:0000256" key="3">
    <source>
        <dbReference type="ARBA" id="ARBA00022525"/>
    </source>
</evidence>
<comment type="similarity">
    <text evidence="2">Belongs to the plant rapid alkalinization factor (RALF) family.</text>
</comment>
<keyword evidence="10" id="KW-1185">Reference proteome</keyword>
<dbReference type="AlphaFoldDB" id="A0AAD4VE27"/>
<proteinExistence type="inferred from homology"/>
<keyword evidence="6" id="KW-1015">Disulfide bond</keyword>
<comment type="subcellular location">
    <subcellularLocation>
        <location evidence="1">Secreted</location>
    </subcellularLocation>
</comment>
<reference evidence="9 10" key="1">
    <citation type="journal article" date="2022" name="G3 (Bethesda)">
        <title>Whole-genome sequence and methylome profiling of the almond [Prunus dulcis (Mill.) D.A. Webb] cultivar 'Nonpareil'.</title>
        <authorList>
            <person name="D'Amico-Willman K.M."/>
            <person name="Ouma W.Z."/>
            <person name="Meulia T."/>
            <person name="Sideli G.M."/>
            <person name="Gradziel T.M."/>
            <person name="Fresnedo-Ramirez J."/>
        </authorList>
    </citation>
    <scope>NUCLEOTIDE SEQUENCE [LARGE SCALE GENOMIC DNA]</scope>
    <source>
        <strain evidence="9">Clone GOH B32 T37-40</strain>
    </source>
</reference>
<dbReference type="PANTHER" id="PTHR34270">
    <property type="entry name" value="PROTEIN RALF-LIKE 15-RELATED"/>
    <property type="match status" value="1"/>
</dbReference>
<dbReference type="InterPro" id="IPR008801">
    <property type="entry name" value="RALF"/>
</dbReference>
<dbReference type="GO" id="GO:0005179">
    <property type="term" value="F:hormone activity"/>
    <property type="evidence" value="ECO:0007669"/>
    <property type="project" value="UniProtKB-KW"/>
</dbReference>
<comment type="function">
    <text evidence="7">Cell signaling peptide that may regulate plant stress, growth, and development. Mediates a rapid alkalinization of extracellular space by mediating a transient increase in the cytoplasmic Ca(2+) concentration leading to a calcium-dependent signaling events through a cell surface receptor and a concomitant activation of some intracellular mitogen-activated protein kinases.</text>
</comment>
<dbReference type="EMBL" id="JAJFAZ020000006">
    <property type="protein sequence ID" value="KAI5322587.1"/>
    <property type="molecule type" value="Genomic_DNA"/>
</dbReference>
<evidence type="ECO:0000256" key="4">
    <source>
        <dbReference type="ARBA" id="ARBA00022702"/>
    </source>
</evidence>
<dbReference type="Proteomes" id="UP001054821">
    <property type="component" value="Chromosome 6"/>
</dbReference>
<evidence type="ECO:0000256" key="7">
    <source>
        <dbReference type="ARBA" id="ARBA00037228"/>
    </source>
</evidence>
<name>A0AAD4VE27_PRUDU</name>
<protein>
    <submittedName>
        <fullName evidence="9">Uncharacterized protein</fullName>
    </submittedName>
</protein>